<evidence type="ECO:0000313" key="1">
    <source>
        <dbReference type="EMBL" id="SAI67649.1"/>
    </source>
</evidence>
<organism evidence="1 2">
    <name type="scientific">Bordetella trematum</name>
    <dbReference type="NCBI Taxonomy" id="123899"/>
    <lineage>
        <taxon>Bacteria</taxon>
        <taxon>Pseudomonadati</taxon>
        <taxon>Pseudomonadota</taxon>
        <taxon>Betaproteobacteria</taxon>
        <taxon>Burkholderiales</taxon>
        <taxon>Alcaligenaceae</taxon>
        <taxon>Bordetella</taxon>
    </lineage>
</organism>
<dbReference type="Gene3D" id="1.10.1200.10">
    <property type="entry name" value="ACP-like"/>
    <property type="match status" value="1"/>
</dbReference>
<dbReference type="KEGG" id="btrm:SAMEA390648700834"/>
<dbReference type="STRING" id="123899.SAMEA3906487_00834"/>
<evidence type="ECO:0000313" key="2">
    <source>
        <dbReference type="Proteomes" id="UP000076825"/>
    </source>
</evidence>
<proteinExistence type="predicted"/>
<reference evidence="1 2" key="1">
    <citation type="submission" date="2016-04" db="EMBL/GenBank/DDBJ databases">
        <authorList>
            <consortium name="Pathogen Informatics"/>
        </authorList>
    </citation>
    <scope>NUCLEOTIDE SEQUENCE [LARGE SCALE GENOMIC DNA]</scope>
    <source>
        <strain evidence="1 2">H044680328</strain>
    </source>
</reference>
<name>A0A157SB85_9BORD</name>
<dbReference type="RefSeq" id="WP_063491606.1">
    <property type="nucleotide sequence ID" value="NZ_CP016340.1"/>
</dbReference>
<dbReference type="Proteomes" id="UP000076825">
    <property type="component" value="Chromosome 1"/>
</dbReference>
<dbReference type="GeneID" id="56587760"/>
<accession>A0A157SB85</accession>
<dbReference type="InterPro" id="IPR036736">
    <property type="entry name" value="ACP-like_sf"/>
</dbReference>
<sequence>MSQVSLQEFIERFLVACDFIDDVVVTGDTRFEDMADFDSLAMLGVIIMMETQFDAVVTADKVFALGSVAALHALAQGEG</sequence>
<dbReference type="EMBL" id="LT546645">
    <property type="protein sequence ID" value="SAI67649.1"/>
    <property type="molecule type" value="Genomic_DNA"/>
</dbReference>
<dbReference type="OrthoDB" id="5999171at2"/>
<dbReference type="AlphaFoldDB" id="A0A157SB85"/>
<dbReference type="SUPFAM" id="SSF47336">
    <property type="entry name" value="ACP-like"/>
    <property type="match status" value="1"/>
</dbReference>
<dbReference type="PATRIC" id="fig|123899.6.peg.807"/>
<gene>
    <name evidence="1" type="ORF">SAMEA3906487_00834</name>
</gene>
<keyword evidence="2" id="KW-1185">Reference proteome</keyword>
<protein>
    <submittedName>
        <fullName evidence="1">Acyl carrier protein</fullName>
    </submittedName>
</protein>